<dbReference type="PANTHER" id="PTHR35337">
    <property type="entry name" value="SLR1478 PROTEIN"/>
    <property type="match status" value="1"/>
</dbReference>
<sequence length="346" mass="37063">MTVSSSLDDPRPRLVLRSAEFRKGREQGWRRLDDLVTRVEKRGIASLSAEELQSLPLAYRATLSSLSVARSIALDRNLLAYLENLALRGYLAVYGPRAGILESLRRFLVRDFPAAVRGARWHMLVAALAILTGVLAGYMLVAADEDWFTALIPEALSGGRGPASTAADLRTGELFAPWPGFSEAFIVFANFLFRHNTVIGIMAFGLGIAAGVPTMLLLIYQGVLIGAMMALHANRGLLVDFLGWISIHGVTEIGAIVLCGGAGLVLAEKVLFPGRTTRLDSLARHGRTAAGIAAGAVLLFFIAGLIEGGLRQLVATTDGRFAFAAVTAVLWLAYFLSGRGRSADGR</sequence>
<feature type="transmembrane region" description="Helical" evidence="1">
    <location>
        <begin position="241"/>
        <end position="267"/>
    </location>
</feature>
<dbReference type="Pfam" id="PF01944">
    <property type="entry name" value="SpoIIM"/>
    <property type="match status" value="1"/>
</dbReference>
<keyword evidence="1" id="KW-0472">Membrane</keyword>
<name>A0ABU0J9I0_9HYPH</name>
<feature type="transmembrane region" description="Helical" evidence="1">
    <location>
        <begin position="121"/>
        <end position="141"/>
    </location>
</feature>
<evidence type="ECO:0000313" key="2">
    <source>
        <dbReference type="EMBL" id="MDQ0470934.1"/>
    </source>
</evidence>
<keyword evidence="3" id="KW-1185">Reference proteome</keyword>
<dbReference type="PANTHER" id="PTHR35337:SF1">
    <property type="entry name" value="SLR1478 PROTEIN"/>
    <property type="match status" value="1"/>
</dbReference>
<accession>A0ABU0J9I0</accession>
<dbReference type="RefSeq" id="WP_307275288.1">
    <property type="nucleotide sequence ID" value="NZ_JAUSVX010000007.1"/>
</dbReference>
<organism evidence="2 3">
    <name type="scientific">Labrys wisconsinensis</name>
    <dbReference type="NCBI Taxonomy" id="425677"/>
    <lineage>
        <taxon>Bacteria</taxon>
        <taxon>Pseudomonadati</taxon>
        <taxon>Pseudomonadota</taxon>
        <taxon>Alphaproteobacteria</taxon>
        <taxon>Hyphomicrobiales</taxon>
        <taxon>Xanthobacteraceae</taxon>
        <taxon>Labrys</taxon>
    </lineage>
</organism>
<evidence type="ECO:0000256" key="1">
    <source>
        <dbReference type="SAM" id="Phobius"/>
    </source>
</evidence>
<dbReference type="Proteomes" id="UP001242480">
    <property type="component" value="Unassembled WGS sequence"/>
</dbReference>
<evidence type="ECO:0000313" key="3">
    <source>
        <dbReference type="Proteomes" id="UP001242480"/>
    </source>
</evidence>
<dbReference type="EMBL" id="JAUSVX010000007">
    <property type="protein sequence ID" value="MDQ0470934.1"/>
    <property type="molecule type" value="Genomic_DNA"/>
</dbReference>
<feature type="transmembrane region" description="Helical" evidence="1">
    <location>
        <begin position="288"/>
        <end position="306"/>
    </location>
</feature>
<protein>
    <submittedName>
        <fullName evidence="2">Membrane protein SpoIIM required for sporulation</fullName>
    </submittedName>
</protein>
<reference evidence="2 3" key="1">
    <citation type="submission" date="2023-07" db="EMBL/GenBank/DDBJ databases">
        <title>Genomic Encyclopedia of Type Strains, Phase IV (KMG-IV): sequencing the most valuable type-strain genomes for metagenomic binning, comparative biology and taxonomic classification.</title>
        <authorList>
            <person name="Goeker M."/>
        </authorList>
    </citation>
    <scope>NUCLEOTIDE SEQUENCE [LARGE SCALE GENOMIC DNA]</scope>
    <source>
        <strain evidence="2 3">DSM 19619</strain>
    </source>
</reference>
<feature type="transmembrane region" description="Helical" evidence="1">
    <location>
        <begin position="321"/>
        <end position="337"/>
    </location>
</feature>
<keyword evidence="1" id="KW-1133">Transmembrane helix</keyword>
<dbReference type="InterPro" id="IPR002798">
    <property type="entry name" value="SpoIIM-like"/>
</dbReference>
<gene>
    <name evidence="2" type="ORF">QO011_003953</name>
</gene>
<proteinExistence type="predicted"/>
<feature type="transmembrane region" description="Helical" evidence="1">
    <location>
        <begin position="200"/>
        <end position="221"/>
    </location>
</feature>
<keyword evidence="1" id="KW-0812">Transmembrane</keyword>
<comment type="caution">
    <text evidence="2">The sequence shown here is derived from an EMBL/GenBank/DDBJ whole genome shotgun (WGS) entry which is preliminary data.</text>
</comment>
<feature type="transmembrane region" description="Helical" evidence="1">
    <location>
        <begin position="175"/>
        <end position="193"/>
    </location>
</feature>